<dbReference type="GO" id="GO:0016567">
    <property type="term" value="P:protein ubiquitination"/>
    <property type="evidence" value="ECO:0007669"/>
    <property type="project" value="UniProtKB-UniRule"/>
</dbReference>
<dbReference type="InterPro" id="IPR011989">
    <property type="entry name" value="ARM-like"/>
</dbReference>
<dbReference type="EC" id="2.3.2.27" evidence="2"/>
<evidence type="ECO:0000256" key="2">
    <source>
        <dbReference type="RuleBase" id="RU369093"/>
    </source>
</evidence>
<gene>
    <name evidence="4" type="ORF">OLC1_LOCUS17572</name>
</gene>
<accession>A0AAV1DRV4</accession>
<dbReference type="AlphaFoldDB" id="A0AAV1DRV4"/>
<dbReference type="GO" id="GO:0061630">
    <property type="term" value="F:ubiquitin protein ligase activity"/>
    <property type="evidence" value="ECO:0007669"/>
    <property type="project" value="UniProtKB-UniRule"/>
</dbReference>
<dbReference type="Gene3D" id="1.25.10.10">
    <property type="entry name" value="Leucine-rich Repeat Variant"/>
    <property type="match status" value="1"/>
</dbReference>
<dbReference type="InterPro" id="IPR016024">
    <property type="entry name" value="ARM-type_fold"/>
</dbReference>
<dbReference type="InterPro" id="IPR058678">
    <property type="entry name" value="ARM_PUB"/>
</dbReference>
<evidence type="ECO:0000313" key="4">
    <source>
        <dbReference type="EMBL" id="CAI9109756.1"/>
    </source>
</evidence>
<dbReference type="Proteomes" id="UP001161247">
    <property type="component" value="Chromosome 6"/>
</dbReference>
<reference evidence="4" key="1">
    <citation type="submission" date="2023-03" db="EMBL/GenBank/DDBJ databases">
        <authorList>
            <person name="Julca I."/>
        </authorList>
    </citation>
    <scope>NUCLEOTIDE SEQUENCE</scope>
</reference>
<dbReference type="InterPro" id="IPR045185">
    <property type="entry name" value="PUB22/23/24-like"/>
</dbReference>
<comment type="pathway">
    <text evidence="2">Protein modification; protein ubiquitination.</text>
</comment>
<comment type="catalytic activity">
    <reaction evidence="2">
        <text>S-ubiquitinyl-[E2 ubiquitin-conjugating enzyme]-L-cysteine + [acceptor protein]-L-lysine = [E2 ubiquitin-conjugating enzyme]-L-cysteine + N(6)-ubiquitinyl-[acceptor protein]-L-lysine.</text>
        <dbReference type="EC" id="2.3.2.27"/>
    </reaction>
</comment>
<dbReference type="PANTHER" id="PTHR22849">
    <property type="entry name" value="WDSAM1 PROTEIN"/>
    <property type="match status" value="1"/>
</dbReference>
<protein>
    <recommendedName>
        <fullName evidence="2 3">U-box domain-containing protein</fullName>
        <ecNumber evidence="2">2.3.2.27</ecNumber>
    </recommendedName>
    <alternativeName>
        <fullName evidence="2">RING-type E3 ubiquitin transferase PUB</fullName>
    </alternativeName>
</protein>
<dbReference type="SUPFAM" id="SSF48371">
    <property type="entry name" value="ARM repeat"/>
    <property type="match status" value="1"/>
</dbReference>
<keyword evidence="5" id="KW-1185">Reference proteome</keyword>
<organism evidence="4 5">
    <name type="scientific">Oldenlandia corymbosa var. corymbosa</name>
    <dbReference type="NCBI Taxonomy" id="529605"/>
    <lineage>
        <taxon>Eukaryota</taxon>
        <taxon>Viridiplantae</taxon>
        <taxon>Streptophyta</taxon>
        <taxon>Embryophyta</taxon>
        <taxon>Tracheophyta</taxon>
        <taxon>Spermatophyta</taxon>
        <taxon>Magnoliopsida</taxon>
        <taxon>eudicotyledons</taxon>
        <taxon>Gunneridae</taxon>
        <taxon>Pentapetalae</taxon>
        <taxon>asterids</taxon>
        <taxon>lamiids</taxon>
        <taxon>Gentianales</taxon>
        <taxon>Rubiaceae</taxon>
        <taxon>Rubioideae</taxon>
        <taxon>Spermacoceae</taxon>
        <taxon>Hedyotis-Oldenlandia complex</taxon>
        <taxon>Oldenlandia</taxon>
    </lineage>
</organism>
<dbReference type="EMBL" id="OX459123">
    <property type="protein sequence ID" value="CAI9109756.1"/>
    <property type="molecule type" value="Genomic_DNA"/>
</dbReference>
<evidence type="ECO:0000256" key="1">
    <source>
        <dbReference type="ARBA" id="ARBA00022786"/>
    </source>
</evidence>
<keyword evidence="1 2" id="KW-0833">Ubl conjugation pathway</keyword>
<dbReference type="PANTHER" id="PTHR22849:SF61">
    <property type="entry name" value="U-BOX DOMAIN-CONTAINING PROTEIN 21"/>
    <property type="match status" value="1"/>
</dbReference>
<dbReference type="Pfam" id="PF25598">
    <property type="entry name" value="ARM_PUB"/>
    <property type="match status" value="1"/>
</dbReference>
<evidence type="ECO:0000259" key="3">
    <source>
        <dbReference type="Pfam" id="PF25598"/>
    </source>
</evidence>
<sequence>MGMVDLILKMLVDGEKSTSEKALGFLESICNWKVGREKPCENALIMPILVKKILRVSELATKFTVSTLLKLCKEVDDESHVIEALQFGAFQKLLVVLQVGCGEMTITKITELLKLMNLDT</sequence>
<proteinExistence type="predicted"/>
<name>A0AAV1DRV4_OLDCO</name>
<comment type="function">
    <text evidence="2">Functions as an E3 ubiquitin ligase.</text>
</comment>
<keyword evidence="2" id="KW-0808">Transferase</keyword>
<evidence type="ECO:0000313" key="5">
    <source>
        <dbReference type="Proteomes" id="UP001161247"/>
    </source>
</evidence>
<feature type="domain" description="U-box" evidence="3">
    <location>
        <begin position="2"/>
        <end position="118"/>
    </location>
</feature>